<dbReference type="Gene3D" id="1.10.10.60">
    <property type="entry name" value="Homeodomain-like"/>
    <property type="match status" value="1"/>
</dbReference>
<dbReference type="SUPFAM" id="SSF48498">
    <property type="entry name" value="Tetracyclin repressor-like, C-terminal domain"/>
    <property type="match status" value="1"/>
</dbReference>
<dbReference type="KEGG" id="gso:PH603_13075"/>
<dbReference type="SUPFAM" id="SSF46689">
    <property type="entry name" value="Homeodomain-like"/>
    <property type="match status" value="1"/>
</dbReference>
<keyword evidence="2 4" id="KW-0238">DNA-binding</keyword>
<dbReference type="Pfam" id="PF00440">
    <property type="entry name" value="TetR_N"/>
    <property type="match status" value="1"/>
</dbReference>
<feature type="DNA-binding region" description="H-T-H motif" evidence="4">
    <location>
        <begin position="32"/>
        <end position="51"/>
    </location>
</feature>
<evidence type="ECO:0000256" key="2">
    <source>
        <dbReference type="ARBA" id="ARBA00023125"/>
    </source>
</evidence>
<dbReference type="InterPro" id="IPR036271">
    <property type="entry name" value="Tet_transcr_reg_TetR-rel_C_sf"/>
</dbReference>
<dbReference type="InterPro" id="IPR009057">
    <property type="entry name" value="Homeodomain-like_sf"/>
</dbReference>
<evidence type="ECO:0000256" key="3">
    <source>
        <dbReference type="ARBA" id="ARBA00023163"/>
    </source>
</evidence>
<dbReference type="AlphaFoldDB" id="A0AAE9XNM2"/>
<evidence type="ECO:0000313" key="6">
    <source>
        <dbReference type="EMBL" id="WCL53471.1"/>
    </source>
</evidence>
<dbReference type="PRINTS" id="PR00455">
    <property type="entry name" value="HTHTETR"/>
</dbReference>
<dbReference type="Proteomes" id="UP001217500">
    <property type="component" value="Chromosome"/>
</dbReference>
<evidence type="ECO:0000313" key="7">
    <source>
        <dbReference type="Proteomes" id="UP001217500"/>
    </source>
</evidence>
<name>A0AAE9XNM2_9PROT</name>
<evidence type="ECO:0000259" key="5">
    <source>
        <dbReference type="PROSITE" id="PS50977"/>
    </source>
</evidence>
<dbReference type="PANTHER" id="PTHR47506">
    <property type="entry name" value="TRANSCRIPTIONAL REGULATORY PROTEIN"/>
    <property type="match status" value="1"/>
</dbReference>
<dbReference type="PANTHER" id="PTHR47506:SF7">
    <property type="entry name" value="TRANSCRIPTIONAL REGULATORY PROTEIN"/>
    <property type="match status" value="1"/>
</dbReference>
<dbReference type="RefSeq" id="WP_289502983.1">
    <property type="nucleotide sequence ID" value="NZ_CP116805.1"/>
</dbReference>
<proteinExistence type="predicted"/>
<dbReference type="PROSITE" id="PS01081">
    <property type="entry name" value="HTH_TETR_1"/>
    <property type="match status" value="1"/>
</dbReference>
<dbReference type="EMBL" id="CP116805">
    <property type="protein sequence ID" value="WCL53471.1"/>
    <property type="molecule type" value="Genomic_DNA"/>
</dbReference>
<gene>
    <name evidence="6" type="ORF">PH603_13075</name>
</gene>
<dbReference type="InterPro" id="IPR023772">
    <property type="entry name" value="DNA-bd_HTH_TetR-type_CS"/>
</dbReference>
<evidence type="ECO:0000256" key="1">
    <source>
        <dbReference type="ARBA" id="ARBA00023015"/>
    </source>
</evidence>
<dbReference type="InterPro" id="IPR001647">
    <property type="entry name" value="HTH_TetR"/>
</dbReference>
<dbReference type="GO" id="GO:0003677">
    <property type="term" value="F:DNA binding"/>
    <property type="evidence" value="ECO:0007669"/>
    <property type="project" value="UniProtKB-UniRule"/>
</dbReference>
<organism evidence="6 7">
    <name type="scientific">Gimibacter soli</name>
    <dbReference type="NCBI Taxonomy" id="3024400"/>
    <lineage>
        <taxon>Bacteria</taxon>
        <taxon>Pseudomonadati</taxon>
        <taxon>Pseudomonadota</taxon>
        <taxon>Alphaproteobacteria</taxon>
        <taxon>Kordiimonadales</taxon>
        <taxon>Temperatibacteraceae</taxon>
        <taxon>Gimibacter</taxon>
    </lineage>
</organism>
<sequence>MPYSASHKMKTRGRIVEAARVLFNKNGFEKVTIDQIMEASGLTRGGFYNHFQSKEALYSEAVDSFLMGRGAEWRKDAQVDSENPSIEAVRRMVLGYLSVEHLADVEGQCPMIALPSDVARANPSVQAAYQRLLEAMVRLFQQGMSERQSKAREKALSLAALCVGGMVLARTIPDKNFAEEIRTAAQEMVEELIGAL</sequence>
<keyword evidence="3" id="KW-0804">Transcription</keyword>
<keyword evidence="7" id="KW-1185">Reference proteome</keyword>
<dbReference type="PROSITE" id="PS50977">
    <property type="entry name" value="HTH_TETR_2"/>
    <property type="match status" value="1"/>
</dbReference>
<accession>A0AAE9XNM2</accession>
<evidence type="ECO:0000256" key="4">
    <source>
        <dbReference type="PROSITE-ProRule" id="PRU00335"/>
    </source>
</evidence>
<feature type="domain" description="HTH tetR-type" evidence="5">
    <location>
        <begin position="9"/>
        <end position="69"/>
    </location>
</feature>
<reference evidence="6" key="1">
    <citation type="submission" date="2023-01" db="EMBL/GenBank/DDBJ databases">
        <title>The genome sequence of Kordiimonadaceae bacterium 6D33.</title>
        <authorList>
            <person name="Liu Y."/>
        </authorList>
    </citation>
    <scope>NUCLEOTIDE SEQUENCE</scope>
    <source>
        <strain evidence="6">6D33</strain>
    </source>
</reference>
<keyword evidence="1" id="KW-0805">Transcription regulation</keyword>
<protein>
    <submittedName>
        <fullName evidence="6">TetR/AcrR family transcriptional regulator</fullName>
    </submittedName>
</protein>
<dbReference type="Gene3D" id="1.10.357.10">
    <property type="entry name" value="Tetracycline Repressor, domain 2"/>
    <property type="match status" value="1"/>
</dbReference>